<evidence type="ECO:0000256" key="13">
    <source>
        <dbReference type="ARBA" id="ARBA00048996"/>
    </source>
</evidence>
<dbReference type="InterPro" id="IPR013785">
    <property type="entry name" value="Aldolase_TIM"/>
</dbReference>
<dbReference type="NCBIfam" id="NF006183">
    <property type="entry name" value="PRK08318.1"/>
    <property type="match status" value="1"/>
</dbReference>
<accession>A0A510DXY6</accession>
<evidence type="ECO:0000256" key="2">
    <source>
        <dbReference type="ARBA" id="ARBA00003616"/>
    </source>
</evidence>
<dbReference type="AlphaFoldDB" id="A0A510E5U6"/>
<dbReference type="Gene3D" id="3.20.20.70">
    <property type="entry name" value="Aldolase class I"/>
    <property type="match status" value="1"/>
</dbReference>
<feature type="domain" description="Dihydroorotate dehydrogenase catalytic" evidence="14">
    <location>
        <begin position="5"/>
        <end position="296"/>
    </location>
</feature>
<evidence type="ECO:0000313" key="18">
    <source>
        <dbReference type="Proteomes" id="UP000325030"/>
    </source>
</evidence>
<evidence type="ECO:0000256" key="10">
    <source>
        <dbReference type="ARBA" id="ARBA00023002"/>
    </source>
</evidence>
<dbReference type="InterPro" id="IPR005720">
    <property type="entry name" value="Dihydroorotate_DH_cat"/>
</dbReference>
<dbReference type="KEGG" id="step:IC006_2427"/>
<keyword evidence="7" id="KW-0285">Flavoprotein</keyword>
<dbReference type="STRING" id="1294262.GCA_001316085_02869"/>
<dbReference type="GO" id="GO:0005737">
    <property type="term" value="C:cytoplasm"/>
    <property type="evidence" value="ECO:0007669"/>
    <property type="project" value="InterPro"/>
</dbReference>
<dbReference type="SUPFAM" id="SSF51395">
    <property type="entry name" value="FMN-linked oxidoreductases"/>
    <property type="match status" value="1"/>
</dbReference>
<dbReference type="RefSeq" id="WP_054846757.1">
    <property type="nucleotide sequence ID" value="NZ_AP018929.1"/>
</dbReference>
<keyword evidence="10" id="KW-0560">Oxidoreductase</keyword>
<evidence type="ECO:0000256" key="11">
    <source>
        <dbReference type="ARBA" id="ARBA00029718"/>
    </source>
</evidence>
<dbReference type="Proteomes" id="UP000325030">
    <property type="component" value="Chromosome"/>
</dbReference>
<evidence type="ECO:0000256" key="6">
    <source>
        <dbReference type="ARBA" id="ARBA00018101"/>
    </source>
</evidence>
<keyword evidence="8" id="KW-0288">FMN</keyword>
<reference evidence="18" key="1">
    <citation type="submission" date="2018-09" db="EMBL/GenBank/DDBJ databases">
        <title>Complete Genome Sequencing of Sulfolobus sp. JCM 16834.</title>
        <authorList>
            <person name="Kato S."/>
            <person name="Itoh T."/>
            <person name="Ohkuma M."/>
        </authorList>
    </citation>
    <scope>NUCLEOTIDE SEQUENCE [LARGE SCALE GENOMIC DNA]</scope>
    <source>
        <strain evidence="18">IC-007</strain>
    </source>
</reference>
<dbReference type="UniPathway" id="UPA00070"/>
<dbReference type="GO" id="GO:0004589">
    <property type="term" value="F:dihydroorotate dehydrogenase (NAD+) activity"/>
    <property type="evidence" value="ECO:0007669"/>
    <property type="project" value="UniProtKB-EC"/>
</dbReference>
<evidence type="ECO:0000256" key="5">
    <source>
        <dbReference type="ARBA" id="ARBA00012061"/>
    </source>
</evidence>
<protein>
    <recommendedName>
        <fullName evidence="6">Dihydroorotate dehydrogenase B (NAD(+)), catalytic subunit</fullName>
        <ecNumber evidence="5">1.3.1.14</ecNumber>
    </recommendedName>
    <alternativeName>
        <fullName evidence="11">Dihydroorotate oxidase B</fullName>
    </alternativeName>
    <alternativeName>
        <fullName evidence="12">Orotate reductase (NADH)</fullName>
    </alternativeName>
</protein>
<sequence length="348" mass="38069">MIDISVKIEDVTFKNPFLVGSGPTTGNPQKIVSAYKAGWGGVVTKTIGDSVVRKSVRPMYGAMKRGDQLIAFENLELITEETLETWEKFLKEVKSETKFPVVVSIMGGPDHGEWIRLARWAEDRGADVLELNFGCPHGEPEKKTGAFIGQHPDLVFSYTKEVTSAVGIPVLVKLTPNVTDITETASEARRGGAVGVTAINTVTGVIGVDIEKEQPLPEISGMSGYGGISGPAVKPLGLGAVGRINQSVKTWISGVGGITDWKDAVEYLMMGASTVQLVTYTMLRGFNFLGWWKRDLMSFMNRKGYSTIEEMVGKASRKMTNYETLESITKRRTDIDFEISQLRGEVYG</sequence>
<name>A0A510E5U6_9CREN</name>
<dbReference type="OrthoDB" id="36608at2157"/>
<comment type="cofactor">
    <cofactor evidence="1">
        <name>FMN</name>
        <dbReference type="ChEBI" id="CHEBI:58210"/>
    </cofactor>
</comment>
<evidence type="ECO:0000313" key="16">
    <source>
        <dbReference type="EMBL" id="BBG27874.1"/>
    </source>
</evidence>
<evidence type="ECO:0000256" key="7">
    <source>
        <dbReference type="ARBA" id="ARBA00022630"/>
    </source>
</evidence>
<comment type="pathway">
    <text evidence="3">Pyrimidine metabolism; UMP biosynthesis via de novo pathway; orotate from (S)-dihydroorotate (NAD(+) route): step 1/1.</text>
</comment>
<comment type="function">
    <text evidence="2">Catalyzes the conversion of dihydroorotate to orotate with NAD(+) as electron acceptor.</text>
</comment>
<dbReference type="GeneID" id="41718724"/>
<keyword evidence="9" id="KW-0665">Pyrimidine biosynthesis</keyword>
<evidence type="ECO:0000256" key="3">
    <source>
        <dbReference type="ARBA" id="ARBA00004715"/>
    </source>
</evidence>
<dbReference type="PANTHER" id="PTHR43073:SF2">
    <property type="entry name" value="DIHYDROPYRIMIDINE DEHYDROGENASE [NADP(+)]"/>
    <property type="match status" value="1"/>
</dbReference>
<gene>
    <name evidence="15" type="ORF">IC006_2427</name>
    <name evidence="16" type="ORF">IC007_2429</name>
</gene>
<evidence type="ECO:0000256" key="9">
    <source>
        <dbReference type="ARBA" id="ARBA00022975"/>
    </source>
</evidence>
<evidence type="ECO:0000256" key="4">
    <source>
        <dbReference type="ARBA" id="ARBA00011669"/>
    </source>
</evidence>
<evidence type="ECO:0000313" key="17">
    <source>
        <dbReference type="Proteomes" id="UP000322983"/>
    </source>
</evidence>
<dbReference type="Pfam" id="PF01180">
    <property type="entry name" value="DHO_dh"/>
    <property type="match status" value="1"/>
</dbReference>
<evidence type="ECO:0000259" key="14">
    <source>
        <dbReference type="Pfam" id="PF01180"/>
    </source>
</evidence>
<dbReference type="EC" id="1.3.1.14" evidence="5"/>
<dbReference type="EMBL" id="AP018930">
    <property type="protein sequence ID" value="BBG27874.1"/>
    <property type="molecule type" value="Genomic_DNA"/>
</dbReference>
<evidence type="ECO:0000256" key="12">
    <source>
        <dbReference type="ARBA" id="ARBA00032046"/>
    </source>
</evidence>
<dbReference type="FunFam" id="3.20.20.70:FF:000027">
    <property type="entry name" value="Dihydropyrimidine dehydrogenase [NADP(+)]"/>
    <property type="match status" value="1"/>
</dbReference>
<evidence type="ECO:0000313" key="15">
    <source>
        <dbReference type="EMBL" id="BBG25092.1"/>
    </source>
</evidence>
<dbReference type="EMBL" id="AP018929">
    <property type="protein sequence ID" value="BBG25092.1"/>
    <property type="molecule type" value="Genomic_DNA"/>
</dbReference>
<dbReference type="Proteomes" id="UP000322983">
    <property type="component" value="Chromosome"/>
</dbReference>
<dbReference type="PIRSF" id="PIRSF000164">
    <property type="entry name" value="DHO_oxidase"/>
    <property type="match status" value="1"/>
</dbReference>
<comment type="subunit">
    <text evidence="4">Heterotetramer of 2 PyrK and 2 PyrD type B subunits.</text>
</comment>
<proteinExistence type="predicted"/>
<comment type="catalytic activity">
    <reaction evidence="13">
        <text>(S)-dihydroorotate + NAD(+) = orotate + NADH + H(+)</text>
        <dbReference type="Rhea" id="RHEA:13513"/>
        <dbReference type="ChEBI" id="CHEBI:15378"/>
        <dbReference type="ChEBI" id="CHEBI:30839"/>
        <dbReference type="ChEBI" id="CHEBI:30864"/>
        <dbReference type="ChEBI" id="CHEBI:57540"/>
        <dbReference type="ChEBI" id="CHEBI:57945"/>
        <dbReference type="EC" id="1.3.1.14"/>
    </reaction>
</comment>
<evidence type="ECO:0000256" key="1">
    <source>
        <dbReference type="ARBA" id="ARBA00001917"/>
    </source>
</evidence>
<dbReference type="PANTHER" id="PTHR43073">
    <property type="entry name" value="DIHYDROPYRIMIDINE DEHYDROGENASE [NADP(+)]"/>
    <property type="match status" value="1"/>
</dbReference>
<keyword evidence="17" id="KW-1185">Reference proteome</keyword>
<evidence type="ECO:0000256" key="8">
    <source>
        <dbReference type="ARBA" id="ARBA00022643"/>
    </source>
</evidence>
<organism evidence="16 18">
    <name type="scientific">Sulfuracidifex tepidarius</name>
    <dbReference type="NCBI Taxonomy" id="1294262"/>
    <lineage>
        <taxon>Archaea</taxon>
        <taxon>Thermoproteota</taxon>
        <taxon>Thermoprotei</taxon>
        <taxon>Sulfolobales</taxon>
        <taxon>Sulfolobaceae</taxon>
        <taxon>Sulfuracidifex</taxon>
    </lineage>
</organism>
<accession>A0A510E5U6</accession>
<dbReference type="InterPro" id="IPR012135">
    <property type="entry name" value="Dihydroorotate_DH_1_2"/>
</dbReference>
<dbReference type="GO" id="GO:0044205">
    <property type="term" value="P:'de novo' UMP biosynthetic process"/>
    <property type="evidence" value="ECO:0007669"/>
    <property type="project" value="UniProtKB-UniPathway"/>
</dbReference>
<reference evidence="16 17" key="2">
    <citation type="journal article" date="2020" name="Int. J. Syst. Evol. Microbiol.">
        <title>Sulfuracidifex tepidarius gen. nov., sp. nov. and transfer of Sulfolobus metallicus Huber and Stetter 1992 to the genus Sulfuracidifex as Sulfuracidifex metallicus comb. nov.</title>
        <authorList>
            <person name="Itoh T."/>
            <person name="Miura T."/>
            <person name="Sakai H.D."/>
            <person name="Kato S."/>
            <person name="Ohkuma M."/>
            <person name="Takashina T."/>
        </authorList>
    </citation>
    <scope>NUCLEOTIDE SEQUENCE</scope>
    <source>
        <strain evidence="15 17">IC-006</strain>
        <strain evidence="16">IC-007</strain>
    </source>
</reference>